<sequence>MTLDLATAAAADFTPHLETPFTASMPAGDDFRLTLVDVCRGAGGPTREQFTLTFAGGPNPPVRQRILRLDHESLGGLDLFLVPIGPGVDGRQRYEAVFA</sequence>
<name>A0A543H8D7_9MICO</name>
<protein>
    <recommendedName>
        <fullName evidence="1">DUF6916 domain-containing protein</fullName>
    </recommendedName>
</protein>
<dbReference type="Proteomes" id="UP000316747">
    <property type="component" value="Unassembled WGS sequence"/>
</dbReference>
<accession>A0A543H8D7</accession>
<dbReference type="Pfam" id="PF21880">
    <property type="entry name" value="DUF6916"/>
    <property type="match status" value="1"/>
</dbReference>
<evidence type="ECO:0000259" key="1">
    <source>
        <dbReference type="Pfam" id="PF21880"/>
    </source>
</evidence>
<dbReference type="AlphaFoldDB" id="A0A543H8D7"/>
<dbReference type="OrthoDB" id="4871140at2"/>
<evidence type="ECO:0000313" key="3">
    <source>
        <dbReference type="Proteomes" id="UP000316747"/>
    </source>
</evidence>
<proteinExistence type="predicted"/>
<comment type="caution">
    <text evidence="2">The sequence shown here is derived from an EMBL/GenBank/DDBJ whole genome shotgun (WGS) entry which is preliminary data.</text>
</comment>
<keyword evidence="3" id="KW-1185">Reference proteome</keyword>
<dbReference type="RefSeq" id="WP_141847638.1">
    <property type="nucleotide sequence ID" value="NZ_VFPM01000006.1"/>
</dbReference>
<feature type="domain" description="DUF6916" evidence="1">
    <location>
        <begin position="10"/>
        <end position="98"/>
    </location>
</feature>
<dbReference type="EMBL" id="VFPM01000006">
    <property type="protein sequence ID" value="TQM54614.1"/>
    <property type="molecule type" value="Genomic_DNA"/>
</dbReference>
<organism evidence="2 3">
    <name type="scientific">Humibacillus xanthopallidus</name>
    <dbReference type="NCBI Taxonomy" id="412689"/>
    <lineage>
        <taxon>Bacteria</taxon>
        <taxon>Bacillati</taxon>
        <taxon>Actinomycetota</taxon>
        <taxon>Actinomycetes</taxon>
        <taxon>Micrococcales</taxon>
        <taxon>Intrasporangiaceae</taxon>
        <taxon>Humibacillus</taxon>
    </lineage>
</organism>
<reference evidence="2 3" key="1">
    <citation type="submission" date="2019-06" db="EMBL/GenBank/DDBJ databases">
        <title>Genome sequencing of plant associated microbes to promote plant fitness in Sorghum bicolor and Oryza sativa.</title>
        <authorList>
            <person name="Coleman-Derr D."/>
        </authorList>
    </citation>
    <scope>NUCLEOTIDE SEQUENCE [LARGE SCALE GENOMIC DNA]</scope>
    <source>
        <strain evidence="2 3">KV-663</strain>
    </source>
</reference>
<evidence type="ECO:0000313" key="2">
    <source>
        <dbReference type="EMBL" id="TQM54614.1"/>
    </source>
</evidence>
<dbReference type="InterPro" id="IPR054209">
    <property type="entry name" value="DUF6916"/>
</dbReference>
<gene>
    <name evidence="2" type="ORF">FBY41_4652</name>
</gene>